<dbReference type="OrthoDB" id="9766407at2"/>
<feature type="transmembrane region" description="Helical" evidence="14">
    <location>
        <begin position="229"/>
        <end position="247"/>
    </location>
</feature>
<feature type="transmembrane region" description="Helical" evidence="14">
    <location>
        <begin position="268"/>
        <end position="291"/>
    </location>
</feature>
<evidence type="ECO:0000256" key="5">
    <source>
        <dbReference type="ARBA" id="ARBA00022692"/>
    </source>
</evidence>
<dbReference type="Pfam" id="PF00474">
    <property type="entry name" value="SSF"/>
    <property type="match status" value="1"/>
</dbReference>
<dbReference type="InterPro" id="IPR050277">
    <property type="entry name" value="Sodium:Solute_Symporter"/>
</dbReference>
<dbReference type="RefSeq" id="WP_072848207.1">
    <property type="nucleotide sequence ID" value="NZ_FQVI01000001.1"/>
</dbReference>
<protein>
    <submittedName>
        <fullName evidence="15">Na+/proline symporter</fullName>
    </submittedName>
</protein>
<sequence>MVLVLTVLIIYFAATAAISIVLQKKSKNLEGYYLGQRNLPWPVIMLTFAATWIGASSTLGKSGLAYEIGISAILPTFATVIAFAVFCLFAGRIQKIGQKYHILSIPDLITKRFGRLPALIASAIIGWTVIGTAGTQMVASSKILQMVMADDWEISYQTALIVTTVIVIAYTTLSGFYGVAYTDTLQGILLIVVIGVILPAAALSKVGGLTNLAASLPEHYFELKFDKSIASYTVVYLLYFLAGPPYWQRSFASSSSKVASKGAIGGNVIILFYSFAVTIIGVCALILYPSFPKGISHEMLIPLMVKESFPPILYALVITSLIAIVMSTIDSYLLLASQTLCTDLLLAIHPGVKQETQLKLSRYSVVVIGLLALVFALRMENILESLVLSMSYFASAIAIPAMAALLSKRAKKLGITMGMIGGFLSSVLWKSVLGNPFGVPEVIVGSLMSLALLIVGSAVDRRETIFLE</sequence>
<keyword evidence="5 14" id="KW-0812">Transmembrane</keyword>
<dbReference type="EMBL" id="FQVI01000001">
    <property type="protein sequence ID" value="SHE31478.1"/>
    <property type="molecule type" value="Genomic_DNA"/>
</dbReference>
<evidence type="ECO:0000256" key="3">
    <source>
        <dbReference type="ARBA" id="ARBA00022448"/>
    </source>
</evidence>
<dbReference type="GO" id="GO:0006814">
    <property type="term" value="P:sodium ion transport"/>
    <property type="evidence" value="ECO:0007669"/>
    <property type="project" value="UniProtKB-KW"/>
</dbReference>
<dbReference type="PANTHER" id="PTHR48086">
    <property type="entry name" value="SODIUM/PROLINE SYMPORTER-RELATED"/>
    <property type="match status" value="1"/>
</dbReference>
<feature type="transmembrane region" description="Helical" evidence="14">
    <location>
        <begin position="385"/>
        <end position="406"/>
    </location>
</feature>
<feature type="transmembrane region" description="Helical" evidence="14">
    <location>
        <begin position="6"/>
        <end position="22"/>
    </location>
</feature>
<accession>A0A1M4SH40</accession>
<proteinExistence type="inferred from homology"/>
<evidence type="ECO:0000256" key="10">
    <source>
        <dbReference type="ARBA" id="ARBA00023136"/>
    </source>
</evidence>
<comment type="subcellular location">
    <subcellularLocation>
        <location evidence="1">Cell membrane</location>
        <topology evidence="1">Multi-pass membrane protein</topology>
    </subcellularLocation>
</comment>
<dbReference type="GO" id="GO:0005886">
    <property type="term" value="C:plasma membrane"/>
    <property type="evidence" value="ECO:0007669"/>
    <property type="project" value="UniProtKB-SubCell"/>
</dbReference>
<evidence type="ECO:0000313" key="16">
    <source>
        <dbReference type="Proteomes" id="UP000184245"/>
    </source>
</evidence>
<gene>
    <name evidence="15" type="ORF">SAMN02745158_00102</name>
</gene>
<keyword evidence="16" id="KW-1185">Reference proteome</keyword>
<evidence type="ECO:0000256" key="12">
    <source>
        <dbReference type="ARBA" id="ARBA00033708"/>
    </source>
</evidence>
<dbReference type="PANTHER" id="PTHR48086:SF3">
    <property type="entry name" value="SODIUM_PROLINE SYMPORTER"/>
    <property type="match status" value="1"/>
</dbReference>
<reference evidence="15 16" key="1">
    <citation type="submission" date="2016-11" db="EMBL/GenBank/DDBJ databases">
        <authorList>
            <person name="Jaros S."/>
            <person name="Januszkiewicz K."/>
            <person name="Wedrychowicz H."/>
        </authorList>
    </citation>
    <scope>NUCLEOTIDE SEQUENCE [LARGE SCALE GENOMIC DNA]</scope>
    <source>
        <strain evidence="15 16">DSM 17459</strain>
    </source>
</reference>
<feature type="transmembrane region" description="Helical" evidence="14">
    <location>
        <begin position="311"/>
        <end position="335"/>
    </location>
</feature>
<feature type="transmembrane region" description="Helical" evidence="14">
    <location>
        <begin position="360"/>
        <end position="379"/>
    </location>
</feature>
<dbReference type="Gene3D" id="1.20.1730.10">
    <property type="entry name" value="Sodium/glucose cotransporter"/>
    <property type="match status" value="1"/>
</dbReference>
<comment type="similarity">
    <text evidence="2 13">Belongs to the sodium:solute symporter (SSF) (TC 2.A.21) family.</text>
</comment>
<keyword evidence="7 14" id="KW-1133">Transmembrane helix</keyword>
<dbReference type="AlphaFoldDB" id="A0A1M4SH40"/>
<name>A0A1M4SH40_9CLOT</name>
<keyword evidence="9" id="KW-0406">Ion transport</keyword>
<evidence type="ECO:0000256" key="7">
    <source>
        <dbReference type="ARBA" id="ARBA00022989"/>
    </source>
</evidence>
<organism evidence="15 16">
    <name type="scientific">Lactonifactor longoviformis DSM 17459</name>
    <dbReference type="NCBI Taxonomy" id="1122155"/>
    <lineage>
        <taxon>Bacteria</taxon>
        <taxon>Bacillati</taxon>
        <taxon>Bacillota</taxon>
        <taxon>Clostridia</taxon>
        <taxon>Eubacteriales</taxon>
        <taxon>Clostridiaceae</taxon>
        <taxon>Lactonifactor</taxon>
    </lineage>
</organism>
<keyword evidence="6" id="KW-0769">Symport</keyword>
<dbReference type="STRING" id="1122155.SAMN02745158_00102"/>
<evidence type="ECO:0000256" key="11">
    <source>
        <dbReference type="ARBA" id="ARBA00023201"/>
    </source>
</evidence>
<dbReference type="CDD" id="cd10322">
    <property type="entry name" value="SLC5sbd"/>
    <property type="match status" value="1"/>
</dbReference>
<dbReference type="PROSITE" id="PS50283">
    <property type="entry name" value="NA_SOLUT_SYMP_3"/>
    <property type="match status" value="1"/>
</dbReference>
<evidence type="ECO:0000256" key="1">
    <source>
        <dbReference type="ARBA" id="ARBA00004651"/>
    </source>
</evidence>
<feature type="transmembrane region" description="Helical" evidence="14">
    <location>
        <begin position="187"/>
        <end position="209"/>
    </location>
</feature>
<evidence type="ECO:0000256" key="2">
    <source>
        <dbReference type="ARBA" id="ARBA00006434"/>
    </source>
</evidence>
<feature type="transmembrane region" description="Helical" evidence="14">
    <location>
        <begin position="413"/>
        <end position="432"/>
    </location>
</feature>
<keyword evidence="11" id="KW-0739">Sodium transport</keyword>
<dbReference type="Proteomes" id="UP000184245">
    <property type="component" value="Unassembled WGS sequence"/>
</dbReference>
<keyword evidence="4" id="KW-1003">Cell membrane</keyword>
<feature type="transmembrane region" description="Helical" evidence="14">
    <location>
        <begin position="72"/>
        <end position="93"/>
    </location>
</feature>
<evidence type="ECO:0000256" key="8">
    <source>
        <dbReference type="ARBA" id="ARBA00023053"/>
    </source>
</evidence>
<dbReference type="GO" id="GO:0015293">
    <property type="term" value="F:symporter activity"/>
    <property type="evidence" value="ECO:0007669"/>
    <property type="project" value="UniProtKB-KW"/>
</dbReference>
<feature type="transmembrane region" description="Helical" evidence="14">
    <location>
        <begin position="438"/>
        <end position="459"/>
    </location>
</feature>
<dbReference type="InterPro" id="IPR038377">
    <property type="entry name" value="Na/Glc_symporter_sf"/>
</dbReference>
<evidence type="ECO:0000256" key="13">
    <source>
        <dbReference type="RuleBase" id="RU362091"/>
    </source>
</evidence>
<evidence type="ECO:0000313" key="15">
    <source>
        <dbReference type="EMBL" id="SHE31478.1"/>
    </source>
</evidence>
<comment type="catalytic activity">
    <reaction evidence="12">
        <text>L-proline(in) + Na(+)(in) = L-proline(out) + Na(+)(out)</text>
        <dbReference type="Rhea" id="RHEA:28967"/>
        <dbReference type="ChEBI" id="CHEBI:29101"/>
        <dbReference type="ChEBI" id="CHEBI:60039"/>
    </reaction>
</comment>
<evidence type="ECO:0000256" key="6">
    <source>
        <dbReference type="ARBA" id="ARBA00022847"/>
    </source>
</evidence>
<feature type="transmembrane region" description="Helical" evidence="14">
    <location>
        <begin position="154"/>
        <end position="180"/>
    </location>
</feature>
<keyword evidence="3" id="KW-0813">Transport</keyword>
<evidence type="ECO:0000256" key="14">
    <source>
        <dbReference type="SAM" id="Phobius"/>
    </source>
</evidence>
<evidence type="ECO:0000256" key="4">
    <source>
        <dbReference type="ARBA" id="ARBA00022475"/>
    </source>
</evidence>
<keyword evidence="10 14" id="KW-0472">Membrane</keyword>
<evidence type="ECO:0000256" key="9">
    <source>
        <dbReference type="ARBA" id="ARBA00023065"/>
    </source>
</evidence>
<dbReference type="InterPro" id="IPR001734">
    <property type="entry name" value="Na/solute_symporter"/>
</dbReference>
<keyword evidence="8" id="KW-0915">Sodium</keyword>
<feature type="transmembrane region" description="Helical" evidence="14">
    <location>
        <begin position="113"/>
        <end position="134"/>
    </location>
</feature>